<organism evidence="3 4">
    <name type="scientific">Rotaria socialis</name>
    <dbReference type="NCBI Taxonomy" id="392032"/>
    <lineage>
        <taxon>Eukaryota</taxon>
        <taxon>Metazoa</taxon>
        <taxon>Spiralia</taxon>
        <taxon>Gnathifera</taxon>
        <taxon>Rotifera</taxon>
        <taxon>Eurotatoria</taxon>
        <taxon>Bdelloidea</taxon>
        <taxon>Philodinida</taxon>
        <taxon>Philodinidae</taxon>
        <taxon>Rotaria</taxon>
    </lineage>
</organism>
<accession>A0A818KQT1</accession>
<evidence type="ECO:0000256" key="1">
    <source>
        <dbReference type="SAM" id="MobiDB-lite"/>
    </source>
</evidence>
<dbReference type="PANTHER" id="PTHR45786:SF74">
    <property type="entry name" value="ATP-DEPENDENT DNA HELICASE"/>
    <property type="match status" value="1"/>
</dbReference>
<gene>
    <name evidence="3" type="ORF">KIK155_LOCUS18973</name>
</gene>
<dbReference type="Pfam" id="PF14214">
    <property type="entry name" value="Helitron_like_N"/>
    <property type="match status" value="1"/>
</dbReference>
<evidence type="ECO:0000313" key="3">
    <source>
        <dbReference type="EMBL" id="CAF3561624.1"/>
    </source>
</evidence>
<dbReference type="InterPro" id="IPR025476">
    <property type="entry name" value="Helitron_helicase-like"/>
</dbReference>
<feature type="region of interest" description="Disordered" evidence="1">
    <location>
        <begin position="1"/>
        <end position="41"/>
    </location>
</feature>
<proteinExistence type="predicted"/>
<comment type="caution">
    <text evidence="3">The sequence shown here is derived from an EMBL/GenBank/DDBJ whole genome shotgun (WGS) entry which is preliminary data.</text>
</comment>
<dbReference type="EMBL" id="CAJNYV010003344">
    <property type="protein sequence ID" value="CAF3561624.1"/>
    <property type="molecule type" value="Genomic_DNA"/>
</dbReference>
<dbReference type="AlphaFoldDB" id="A0A818KQT1"/>
<name>A0A818KQT1_9BILA</name>
<evidence type="ECO:0000259" key="2">
    <source>
        <dbReference type="Pfam" id="PF14214"/>
    </source>
</evidence>
<dbReference type="PANTHER" id="PTHR45786">
    <property type="entry name" value="DNA BINDING PROTEIN-LIKE"/>
    <property type="match status" value="1"/>
</dbReference>
<feature type="compositionally biased region" description="Basic and acidic residues" evidence="1">
    <location>
        <begin position="1"/>
        <end position="22"/>
    </location>
</feature>
<sequence length="584" mass="67863">MHYEKKQRRDQETDDKQLERQMKNSSQAKRQREQKTDDEQLEQQVKNAFRQHEVKAILQGTDLESRNFREKIRSYNSALAFASMGAQIDLPQGFGLYCFCIHGQIYNRIGPLHPAPGHRAQFGQIYILDSSLTLKERMGNAANENCNETTMSKLSDVIKSVSSFAAAFKMMHEVEREEIDRTKREKRASPLIRMIFDINHGIHDRRLYNLPTANEGAAVFVGEGSEVPTFRHIAIHPHGQNLQTISILHPHCDPMTYPHLFPRGDKGWYSELEKIDQSRNRKRVSMLQFYSYRVAIRATFSAIHCGGKLFKQYIVDAYIKTEQNRLPFYRQNQKVPRVELYQGLMDHLANEAHIEGLRPGRVIILPSSFQGNPRAMQQNYQDAMAIVRKYRKPDLFITFTCNPTWREIQEQLFPGQTPSDRPYLITRVFKLKLNELIDDIFKKHILGRTIANVFVIEFQKRGLPHCHMLIILNSEDKIKGDNHIDRIVCSEMPDAARFPQLHECGHDCANIKLQRPIQECAAAQGGLEWDEIKAHIDARYVKAAWRVFEFPLHDKSHAIIRLAAHLPIGMYQNERKKKERTIKE</sequence>
<feature type="domain" description="Helitron helicase-like" evidence="2">
    <location>
        <begin position="289"/>
        <end position="470"/>
    </location>
</feature>
<protein>
    <recommendedName>
        <fullName evidence="2">Helitron helicase-like domain-containing protein</fullName>
    </recommendedName>
</protein>
<dbReference type="Proteomes" id="UP000663865">
    <property type="component" value="Unassembled WGS sequence"/>
</dbReference>
<reference evidence="3" key="1">
    <citation type="submission" date="2021-02" db="EMBL/GenBank/DDBJ databases">
        <authorList>
            <person name="Nowell W R."/>
        </authorList>
    </citation>
    <scope>NUCLEOTIDE SEQUENCE</scope>
</reference>
<evidence type="ECO:0000313" key="4">
    <source>
        <dbReference type="Proteomes" id="UP000663865"/>
    </source>
</evidence>